<name>A0A852WXN9_9MICO</name>
<evidence type="ECO:0000313" key="2">
    <source>
        <dbReference type="EMBL" id="NYG22338.1"/>
    </source>
</evidence>
<comment type="caution">
    <text evidence="2">The sequence shown here is derived from an EMBL/GenBank/DDBJ whole genome shotgun (WGS) entry which is preliminary data.</text>
</comment>
<dbReference type="AlphaFoldDB" id="A0A852WXN9"/>
<dbReference type="EMBL" id="JACCFI010000001">
    <property type="protein sequence ID" value="NYG22338.1"/>
    <property type="molecule type" value="Genomic_DNA"/>
</dbReference>
<dbReference type="RefSeq" id="WP_179552164.1">
    <property type="nucleotide sequence ID" value="NZ_JACCFI010000001.1"/>
</dbReference>
<keyword evidence="1" id="KW-1133">Transmembrane helix</keyword>
<evidence type="ECO:0000256" key="1">
    <source>
        <dbReference type="SAM" id="Phobius"/>
    </source>
</evidence>
<dbReference type="Proteomes" id="UP000549066">
    <property type="component" value="Unassembled WGS sequence"/>
</dbReference>
<reference evidence="2 3" key="1">
    <citation type="submission" date="2020-07" db="EMBL/GenBank/DDBJ databases">
        <title>Sequencing the genomes of 1000 actinobacteria strains.</title>
        <authorList>
            <person name="Klenk H.-P."/>
        </authorList>
    </citation>
    <scope>NUCLEOTIDE SEQUENCE [LARGE SCALE GENOMIC DNA]</scope>
    <source>
        <strain evidence="2 3">DSM 8598</strain>
    </source>
</reference>
<keyword evidence="3" id="KW-1185">Reference proteome</keyword>
<feature type="transmembrane region" description="Helical" evidence="1">
    <location>
        <begin position="115"/>
        <end position="137"/>
    </location>
</feature>
<protein>
    <submittedName>
        <fullName evidence="2">Uncharacterized protein</fullName>
    </submittedName>
</protein>
<keyword evidence="1" id="KW-0472">Membrane</keyword>
<feature type="transmembrane region" description="Helical" evidence="1">
    <location>
        <begin position="26"/>
        <end position="49"/>
    </location>
</feature>
<organism evidence="2 3">
    <name type="scientific">Agromyces hippuratus</name>
    <dbReference type="NCBI Taxonomy" id="286438"/>
    <lineage>
        <taxon>Bacteria</taxon>
        <taxon>Bacillati</taxon>
        <taxon>Actinomycetota</taxon>
        <taxon>Actinomycetes</taxon>
        <taxon>Micrococcales</taxon>
        <taxon>Microbacteriaceae</taxon>
        <taxon>Agromyces</taxon>
    </lineage>
</organism>
<evidence type="ECO:0000313" key="3">
    <source>
        <dbReference type="Proteomes" id="UP000549066"/>
    </source>
</evidence>
<sequence>MWAVGGAAVAAGIGSALLTAAGSLVWGVVLAVLFGLLALTATVFGLFAVRRSPPVLINAVTLGRATVRPVDDWVHFCRERPVRIWSVLWLILTGLGSGVLLGLAMPGVLGAPGGLWWLFLFVPLLALCLVALGAGVLQPVLDGKNTSFGRIPVGLTLSRHGVARYLIAGGVRWVPWDTIGGVETQLHSRVSISRIGRSEPLEFTAGVFEQDAVLLYCAVRFYVDHPELREELSTIVAQRRFEGWDRALSLR</sequence>
<keyword evidence="1" id="KW-0812">Transmembrane</keyword>
<gene>
    <name evidence="2" type="ORF">BJY17_003085</name>
</gene>
<feature type="transmembrane region" description="Helical" evidence="1">
    <location>
        <begin position="87"/>
        <end position="109"/>
    </location>
</feature>
<accession>A0A852WXN9</accession>
<proteinExistence type="predicted"/>